<feature type="region of interest" description="Disordered" evidence="1">
    <location>
        <begin position="97"/>
        <end position="131"/>
    </location>
</feature>
<comment type="caution">
    <text evidence="2">The sequence shown here is derived from an EMBL/GenBank/DDBJ whole genome shotgun (WGS) entry which is preliminary data.</text>
</comment>
<reference evidence="2" key="1">
    <citation type="journal article" date="2023" name="Plant J.">
        <title>Genome sequences and population genomics provide insights into the demographic history, inbreeding, and mutation load of two 'living fossil' tree species of Dipteronia.</title>
        <authorList>
            <person name="Feng Y."/>
            <person name="Comes H.P."/>
            <person name="Chen J."/>
            <person name="Zhu S."/>
            <person name="Lu R."/>
            <person name="Zhang X."/>
            <person name="Li P."/>
            <person name="Qiu J."/>
            <person name="Olsen K.M."/>
            <person name="Qiu Y."/>
        </authorList>
    </citation>
    <scope>NUCLEOTIDE SEQUENCE</scope>
    <source>
        <strain evidence="2">NBL</strain>
    </source>
</reference>
<feature type="compositionally biased region" description="Basic and acidic residues" evidence="1">
    <location>
        <begin position="106"/>
        <end position="124"/>
    </location>
</feature>
<accession>A0AAE0E0L7</accession>
<dbReference type="AlphaFoldDB" id="A0AAE0E0L7"/>
<evidence type="ECO:0000313" key="2">
    <source>
        <dbReference type="EMBL" id="KAK3198447.1"/>
    </source>
</evidence>
<name>A0AAE0E0L7_9ROSI</name>
<protein>
    <recommendedName>
        <fullName evidence="4">Retrotransposon gag domain-containing protein</fullName>
    </recommendedName>
</protein>
<proteinExistence type="predicted"/>
<dbReference type="Proteomes" id="UP001281410">
    <property type="component" value="Unassembled WGS sequence"/>
</dbReference>
<dbReference type="EMBL" id="JANJYJ010000007">
    <property type="protein sequence ID" value="KAK3198447.1"/>
    <property type="molecule type" value="Genomic_DNA"/>
</dbReference>
<evidence type="ECO:0000256" key="1">
    <source>
        <dbReference type="SAM" id="MobiDB-lite"/>
    </source>
</evidence>
<evidence type="ECO:0008006" key="4">
    <source>
        <dbReference type="Google" id="ProtNLM"/>
    </source>
</evidence>
<gene>
    <name evidence="2" type="ORF">Dsin_021862</name>
</gene>
<keyword evidence="3" id="KW-1185">Reference proteome</keyword>
<sequence length="186" mass="21232">MRKSIAHLATLKQGKNELLEDYLKRFSQEVSEIHNPNDEAVVAAFTNNLQKGRLSFDLRRKSPNTYTDLIDVAGSYAMAEEEEFAQGGNYMHGGRPGENANVKNQMGDHHKSDGNKDGHQDMNRRKNRNNKKFYDQVIKKPRMVFKYFIIIFVIKDKLAALTPVMVGEGAREAEKSVVRDLTRMSN</sequence>
<evidence type="ECO:0000313" key="3">
    <source>
        <dbReference type="Proteomes" id="UP001281410"/>
    </source>
</evidence>
<organism evidence="2 3">
    <name type="scientific">Dipteronia sinensis</name>
    <dbReference type="NCBI Taxonomy" id="43782"/>
    <lineage>
        <taxon>Eukaryota</taxon>
        <taxon>Viridiplantae</taxon>
        <taxon>Streptophyta</taxon>
        <taxon>Embryophyta</taxon>
        <taxon>Tracheophyta</taxon>
        <taxon>Spermatophyta</taxon>
        <taxon>Magnoliopsida</taxon>
        <taxon>eudicotyledons</taxon>
        <taxon>Gunneridae</taxon>
        <taxon>Pentapetalae</taxon>
        <taxon>rosids</taxon>
        <taxon>malvids</taxon>
        <taxon>Sapindales</taxon>
        <taxon>Sapindaceae</taxon>
        <taxon>Hippocastanoideae</taxon>
        <taxon>Acereae</taxon>
        <taxon>Dipteronia</taxon>
    </lineage>
</organism>